<dbReference type="AlphaFoldDB" id="A0A2A6RJX8"/>
<dbReference type="EMBL" id="NQWI01000035">
    <property type="protein sequence ID" value="PDW03253.1"/>
    <property type="molecule type" value="Genomic_DNA"/>
</dbReference>
<feature type="transmembrane region" description="Helical" evidence="1">
    <location>
        <begin position="140"/>
        <end position="165"/>
    </location>
</feature>
<feature type="transmembrane region" description="Helical" evidence="1">
    <location>
        <begin position="177"/>
        <end position="202"/>
    </location>
</feature>
<evidence type="ECO:0008006" key="4">
    <source>
        <dbReference type="Google" id="ProtNLM"/>
    </source>
</evidence>
<feature type="transmembrane region" description="Helical" evidence="1">
    <location>
        <begin position="21"/>
        <end position="48"/>
    </location>
</feature>
<dbReference type="GO" id="GO:0005886">
    <property type="term" value="C:plasma membrane"/>
    <property type="evidence" value="ECO:0007669"/>
    <property type="project" value="UniProtKB-SubCell"/>
</dbReference>
<dbReference type="RefSeq" id="WP_097643911.1">
    <property type="nucleotide sequence ID" value="NZ_NQWI01000035.1"/>
</dbReference>
<dbReference type="PANTHER" id="PTHR43471">
    <property type="entry name" value="ABC TRANSPORTER PERMEASE"/>
    <property type="match status" value="1"/>
</dbReference>
<feature type="transmembrane region" description="Helical" evidence="1">
    <location>
        <begin position="83"/>
        <end position="109"/>
    </location>
</feature>
<evidence type="ECO:0000313" key="3">
    <source>
        <dbReference type="Proteomes" id="UP000220527"/>
    </source>
</evidence>
<keyword evidence="1" id="KW-0812">Transmembrane</keyword>
<evidence type="ECO:0000313" key="2">
    <source>
        <dbReference type="EMBL" id="PDW03253.1"/>
    </source>
</evidence>
<keyword evidence="1" id="KW-1133">Transmembrane helix</keyword>
<gene>
    <name evidence="2" type="ORF">CJ255_09720</name>
</gene>
<dbReference type="OrthoDB" id="72437at2"/>
<proteinExistence type="predicted"/>
<comment type="caution">
    <text evidence="2">The sequence shown here is derived from an EMBL/GenBank/DDBJ whole genome shotgun (WGS) entry which is preliminary data.</text>
</comment>
<keyword evidence="3" id="KW-1185">Reference proteome</keyword>
<accession>A0A2A6RJX8</accession>
<dbReference type="Proteomes" id="UP000220527">
    <property type="component" value="Unassembled WGS sequence"/>
</dbReference>
<name>A0A2A6RJX8_9CHLR</name>
<dbReference type="Pfam" id="PF12679">
    <property type="entry name" value="ABC2_membrane_2"/>
    <property type="match status" value="1"/>
</dbReference>
<keyword evidence="1" id="KW-0472">Membrane</keyword>
<organism evidence="2 3">
    <name type="scientific">Candidatus Viridilinea mediisalina</name>
    <dbReference type="NCBI Taxonomy" id="2024553"/>
    <lineage>
        <taxon>Bacteria</taxon>
        <taxon>Bacillati</taxon>
        <taxon>Chloroflexota</taxon>
        <taxon>Chloroflexia</taxon>
        <taxon>Chloroflexales</taxon>
        <taxon>Chloroflexineae</taxon>
        <taxon>Oscillochloridaceae</taxon>
        <taxon>Candidatus Viridilinea</taxon>
    </lineage>
</organism>
<feature type="transmembrane region" description="Helical" evidence="1">
    <location>
        <begin position="214"/>
        <end position="236"/>
    </location>
</feature>
<evidence type="ECO:0000256" key="1">
    <source>
        <dbReference type="SAM" id="Phobius"/>
    </source>
</evidence>
<dbReference type="GO" id="GO:0140359">
    <property type="term" value="F:ABC-type transporter activity"/>
    <property type="evidence" value="ECO:0007669"/>
    <property type="project" value="InterPro"/>
</dbReference>
<protein>
    <recommendedName>
        <fullName evidence="4">ABC transporter permease</fullName>
    </recommendedName>
</protein>
<sequence length="272" mass="29677">MNTYAIRAIVRKDLMVTLRNKGVMIPLIVVPLIMFLVIPAMVALAPLLGTGPGSPLADLEQMLVQMPPVLQAKLAAYAPLQQLVIMALVYFLAPLYLIVPLMVASVIAADSFAGEKERKTLEALLYTPTTDRELLLGKLLAAWLPAVGVALGGFVVYSIVANLAAWPIMGRIFFPPAMWFILALWVAPAVAALGLMVTVLISTRAQGFQDAYQMGAIVVLPLILLVVGQAAGVIYFSTWLVALLGAIFWLVDALLLWWGGRWLRRAEIFRRL</sequence>
<feature type="transmembrane region" description="Helical" evidence="1">
    <location>
        <begin position="242"/>
        <end position="263"/>
    </location>
</feature>
<reference evidence="3" key="1">
    <citation type="submission" date="2017-08" db="EMBL/GenBank/DDBJ databases">
        <authorList>
            <person name="Grouzdev D.S."/>
            <person name="Gaisin V.A."/>
            <person name="Rysina M.S."/>
            <person name="Gorlenko V.M."/>
        </authorList>
    </citation>
    <scope>NUCLEOTIDE SEQUENCE [LARGE SCALE GENOMIC DNA]</scope>
    <source>
        <strain evidence="3">Kir15-3F</strain>
    </source>
</reference>